<dbReference type="Proteomes" id="UP001589818">
    <property type="component" value="Unassembled WGS sequence"/>
</dbReference>
<dbReference type="PIRSF" id="PIRSF018637">
    <property type="entry name" value="TrmK"/>
    <property type="match status" value="1"/>
</dbReference>
<gene>
    <name evidence="1" type="ORF">ACFFJ8_29210</name>
</gene>
<protein>
    <submittedName>
        <fullName evidence="1">tRNA (Adenine(22)-N(1))-methyltransferase TrmK</fullName>
    </submittedName>
</protein>
<proteinExistence type="predicted"/>
<name>A0ABV6JHN7_9BACL</name>
<dbReference type="InterPro" id="IPR029063">
    <property type="entry name" value="SAM-dependent_MTases_sf"/>
</dbReference>
<keyword evidence="2" id="KW-1185">Reference proteome</keyword>
<evidence type="ECO:0000313" key="1">
    <source>
        <dbReference type="EMBL" id="MFC0395433.1"/>
    </source>
</evidence>
<organism evidence="1 2">
    <name type="scientific">Paenibacillus mendelii</name>
    <dbReference type="NCBI Taxonomy" id="206163"/>
    <lineage>
        <taxon>Bacteria</taxon>
        <taxon>Bacillati</taxon>
        <taxon>Bacillota</taxon>
        <taxon>Bacilli</taxon>
        <taxon>Bacillales</taxon>
        <taxon>Paenibacillaceae</taxon>
        <taxon>Paenibacillus</taxon>
    </lineage>
</organism>
<dbReference type="EMBL" id="JBHLVF010000041">
    <property type="protein sequence ID" value="MFC0395433.1"/>
    <property type="molecule type" value="Genomic_DNA"/>
</dbReference>
<dbReference type="SUPFAM" id="SSF53335">
    <property type="entry name" value="S-adenosyl-L-methionine-dependent methyltransferases"/>
    <property type="match status" value="1"/>
</dbReference>
<dbReference type="PANTHER" id="PTHR38451">
    <property type="entry name" value="TRNA (ADENINE(22)-N(1))-METHYLTRANSFERASE"/>
    <property type="match status" value="1"/>
</dbReference>
<dbReference type="RefSeq" id="WP_204816538.1">
    <property type="nucleotide sequence ID" value="NZ_JANHOF010000001.1"/>
</dbReference>
<evidence type="ECO:0000313" key="2">
    <source>
        <dbReference type="Proteomes" id="UP001589818"/>
    </source>
</evidence>
<reference evidence="1 2" key="1">
    <citation type="submission" date="2024-09" db="EMBL/GenBank/DDBJ databases">
        <authorList>
            <person name="Sun Q."/>
            <person name="Mori K."/>
        </authorList>
    </citation>
    <scope>NUCLEOTIDE SEQUENCE [LARGE SCALE GENOMIC DNA]</scope>
    <source>
        <strain evidence="1 2">CCM 4839</strain>
    </source>
</reference>
<dbReference type="Gene3D" id="1.10.287.1890">
    <property type="match status" value="1"/>
</dbReference>
<dbReference type="InterPro" id="IPR006901">
    <property type="entry name" value="TrmK"/>
</dbReference>
<dbReference type="Gene3D" id="3.40.50.150">
    <property type="entry name" value="Vaccinia Virus protein VP39"/>
    <property type="match status" value="1"/>
</dbReference>
<accession>A0ABV6JHN7</accession>
<dbReference type="PANTHER" id="PTHR38451:SF1">
    <property type="entry name" value="TRNA (ADENINE(22)-N(1))-METHYLTRANSFERASE"/>
    <property type="match status" value="1"/>
</dbReference>
<comment type="caution">
    <text evidence="1">The sequence shown here is derived from an EMBL/GenBank/DDBJ whole genome shotgun (WGS) entry which is preliminary data.</text>
</comment>
<sequence length="264" mass="28985">MIKLSKRLQTIADRVTAGSRVADIGSDHALLPVYLIQSGRIPSAVAGELNSGPCEAARKQTADAGLTGKIAVRQGDGLAVLQPGEVDAITIAGMGGSLMADILESGQQSGKLAGVQELVLQPNVGEDIVRRWLVRRGWVLADEAILEEDGRIYEVLHAVYAEDAEIRNIGVYDLTVLPLPMESHKKAGWLYRMGPYLLRKPCGLLIKKWELELQKLERIRHQVSLSESPESREKEAAIREEMNQIKEVLACLPTDKPSFKSWSS</sequence>
<dbReference type="Pfam" id="PF04816">
    <property type="entry name" value="TrmK"/>
    <property type="match status" value="1"/>
</dbReference>